<dbReference type="OMA" id="ENGVEMY"/>
<reference evidence="5" key="1">
    <citation type="submission" date="2025-08" db="UniProtKB">
        <authorList>
            <consortium name="RefSeq"/>
        </authorList>
    </citation>
    <scope>IDENTIFICATION</scope>
</reference>
<dbReference type="Proteomes" id="UP000189703">
    <property type="component" value="Unplaced"/>
</dbReference>
<dbReference type="KEGG" id="nnu:104607717"/>
<dbReference type="GeneID" id="104607717"/>
<name>A0A1U8QAC4_NELNU</name>
<accession>A0A1U8QAC4</accession>
<keyword evidence="4" id="KW-1185">Reference proteome</keyword>
<dbReference type="OrthoDB" id="1600564at2759"/>
<dbReference type="PANTHER" id="PTHR46020">
    <property type="entry name" value="OSJNBB0059K02.9 PROTEIN"/>
    <property type="match status" value="1"/>
</dbReference>
<dbReference type="AlphaFoldDB" id="A0A1U8QAC4"/>
<keyword evidence="3" id="KW-0443">Lipid metabolism</keyword>
<evidence type="ECO:0000256" key="2">
    <source>
        <dbReference type="ARBA" id="ARBA00022801"/>
    </source>
</evidence>
<keyword evidence="2" id="KW-0378">Hydrolase</keyword>
<gene>
    <name evidence="5" type="primary">LOC104607717</name>
</gene>
<dbReference type="InterPro" id="IPR036514">
    <property type="entry name" value="SGNH_hydro_sf"/>
</dbReference>
<dbReference type="PANTHER" id="PTHR46020:SF4">
    <property type="entry name" value="OS04G0650200 PROTEIN"/>
    <property type="match status" value="1"/>
</dbReference>
<evidence type="ECO:0000313" key="5">
    <source>
        <dbReference type="RefSeq" id="XP_019055030.1"/>
    </source>
</evidence>
<dbReference type="InParanoid" id="A0A1U8QAC4"/>
<evidence type="ECO:0000256" key="1">
    <source>
        <dbReference type="ARBA" id="ARBA00008668"/>
    </source>
</evidence>
<dbReference type="Gene3D" id="3.40.50.1110">
    <property type="entry name" value="SGNH hydrolase"/>
    <property type="match status" value="1"/>
</dbReference>
<protein>
    <submittedName>
        <fullName evidence="5">GDSL esterase/lipase At5g03610-like</fullName>
    </submittedName>
</protein>
<proteinExistence type="inferred from homology"/>
<dbReference type="InterPro" id="IPR001087">
    <property type="entry name" value="GDSL"/>
</dbReference>
<evidence type="ECO:0000313" key="4">
    <source>
        <dbReference type="Proteomes" id="UP000189703"/>
    </source>
</evidence>
<dbReference type="Pfam" id="PF00657">
    <property type="entry name" value="Lipase_GDSL"/>
    <property type="match status" value="1"/>
</dbReference>
<dbReference type="RefSeq" id="XP_019055030.1">
    <property type="nucleotide sequence ID" value="XM_019199485.1"/>
</dbReference>
<dbReference type="InterPro" id="IPR035669">
    <property type="entry name" value="SGNH_plant_lipase-like"/>
</dbReference>
<comment type="similarity">
    <text evidence="1">Belongs to the 'GDSL' lipolytic enzyme family.</text>
</comment>
<dbReference type="eggNOG" id="ENOG502QU3Y">
    <property type="taxonomic scope" value="Eukaryota"/>
</dbReference>
<dbReference type="SUPFAM" id="SSF52266">
    <property type="entry name" value="SGNH hydrolase"/>
    <property type="match status" value="1"/>
</dbReference>
<sequence length="397" mass="44220">MEKCLLDMAPSSYLLNDIDIWVHIRGLLVENLTLAVGMELGKAIGRTYEPQQGEEKKWRIQVVESSSHNHHHHRHRYHIKLNSSKLFVFGDSYVDTGNNPVSESRSWHKPYGLTFPGKPAGRWSDGRVFTDYFASVIGIKSPIPYKWIKVKPELIKYGINFAYGGTGVFDTLSTDPNMTIQINFLQNFIQEGVYSNLDLNSSIALVSAAGNDYSAYLSRNGTLEGLPALIISVVNQLASNLKRIHSLGVKNVVVNGLQPIGCAPYITASSSSRQKCNETVNILVKLHNLLLNQAVNKLNSETNGSTYKIINLYSAFTTVLNNTGNQTFTNPLQQCCKGKNSTYTCGNTENGVEMYTVCENREAAFFWDDVHPTQQGWSAVFSALQASLHQLYSSLMH</sequence>
<dbReference type="GO" id="GO:0016788">
    <property type="term" value="F:hydrolase activity, acting on ester bonds"/>
    <property type="evidence" value="ECO:0007669"/>
    <property type="project" value="InterPro"/>
</dbReference>
<evidence type="ECO:0000256" key="3">
    <source>
        <dbReference type="ARBA" id="ARBA00023098"/>
    </source>
</evidence>
<organism evidence="4 5">
    <name type="scientific">Nelumbo nucifera</name>
    <name type="common">Sacred lotus</name>
    <dbReference type="NCBI Taxonomy" id="4432"/>
    <lineage>
        <taxon>Eukaryota</taxon>
        <taxon>Viridiplantae</taxon>
        <taxon>Streptophyta</taxon>
        <taxon>Embryophyta</taxon>
        <taxon>Tracheophyta</taxon>
        <taxon>Spermatophyta</taxon>
        <taxon>Magnoliopsida</taxon>
        <taxon>Proteales</taxon>
        <taxon>Nelumbonaceae</taxon>
        <taxon>Nelumbo</taxon>
    </lineage>
</organism>
<dbReference type="GO" id="GO:0006629">
    <property type="term" value="P:lipid metabolic process"/>
    <property type="evidence" value="ECO:0007669"/>
    <property type="project" value="UniProtKB-KW"/>
</dbReference>
<dbReference type="STRING" id="4432.A0A1U8QAC4"/>
<dbReference type="CDD" id="cd01837">
    <property type="entry name" value="SGNH_plant_lipase_like"/>
    <property type="match status" value="1"/>
</dbReference>